<dbReference type="GO" id="GO:0009099">
    <property type="term" value="P:L-valine biosynthetic process"/>
    <property type="evidence" value="ECO:0007669"/>
    <property type="project" value="TreeGrafter"/>
</dbReference>
<dbReference type="Gene3D" id="3.40.50.970">
    <property type="match status" value="2"/>
</dbReference>
<dbReference type="RefSeq" id="WP_099553239.1">
    <property type="nucleotide sequence ID" value="NZ_LT960614.1"/>
</dbReference>
<dbReference type="OrthoDB" id="4494979at2"/>
<feature type="domain" description="Thiamine pyrophosphate enzyme TPP-binding" evidence="5">
    <location>
        <begin position="418"/>
        <end position="566"/>
    </location>
</feature>
<sequence length="573" mass="61091">MIGQEKAGSLSAGAALFTRLKAHGVDYVFANSGTDFPPIIEGLAEAKAKDIALPQALVIPHEHAAMGMAHGYYLMAGRGQAVMLHTNVGLANGAIGAINAACEHVPMLLMSGRTPVTEEGRFGARTVPIAWGQEMRDQTALVRESCKWDYELKFPEQVPGLIDRAHAIAHSTPKGPVYLSLPREVLCEATPRESVEARIAMAPAISAPDAAALRTAAEWLAAAERPLVIAQRGAGDAESFAAFAKWAEDWALPVCSWWATHLAISTEHPCHVGADPGPFLEEADVVLVVNALAPWWPDKHPISPDARVIQLGPDPLFSRSPVRNFPADCSLVGETAAALTALIDAMSELPRDAAAIAVRRDEIARRSAATRETLRAKALSGTARGLTKAHVSAVLGEVLAGRKSSVFSELGTILGVLRREDHLSWFQEPHSGGLGWSFPCALGARLADPTRLCVATMGDGSYMFANPVVCHQIAEALYLPILVLILNNGEWGAVRASVASLYPDGYAAKANEMPLTSLKPSPDFTLTAQASRAWTARVTAATDLRGTLEDAIRVVTEDRRQALVDISVIPDGP</sequence>
<dbReference type="GO" id="GO:0009097">
    <property type="term" value="P:isoleucine biosynthetic process"/>
    <property type="evidence" value="ECO:0007669"/>
    <property type="project" value="TreeGrafter"/>
</dbReference>
<dbReference type="NCBIfam" id="NF006203">
    <property type="entry name" value="PRK08327.1"/>
    <property type="match status" value="1"/>
</dbReference>
<feature type="domain" description="Thiamine pyrophosphate enzyme N-terminal TPP-binding" evidence="6">
    <location>
        <begin position="12"/>
        <end position="129"/>
    </location>
</feature>
<keyword evidence="8" id="KW-1185">Reference proteome</keyword>
<reference evidence="8" key="1">
    <citation type="submission" date="2017-09" db="EMBL/GenBank/DDBJ databases">
        <title>Genome sequence of Nannocystis excedens DSM 71.</title>
        <authorList>
            <person name="Blom J."/>
        </authorList>
    </citation>
    <scope>NUCLEOTIDE SEQUENCE [LARGE SCALE GENOMIC DNA]</scope>
    <source>
        <strain evidence="8">type strain: E19</strain>
    </source>
</reference>
<dbReference type="PANTHER" id="PTHR18968:SF13">
    <property type="entry name" value="ACETOLACTATE SYNTHASE CATALYTIC SUBUNIT, MITOCHONDRIAL"/>
    <property type="match status" value="1"/>
</dbReference>
<dbReference type="InterPro" id="IPR012001">
    <property type="entry name" value="Thiamin_PyroP_enz_TPP-bd_dom"/>
</dbReference>
<dbReference type="EMBL" id="LT960614">
    <property type="protein sequence ID" value="SON53560.1"/>
    <property type="molecule type" value="Genomic_DNA"/>
</dbReference>
<evidence type="ECO:0000256" key="3">
    <source>
        <dbReference type="RuleBase" id="RU362132"/>
    </source>
</evidence>
<dbReference type="InterPro" id="IPR045229">
    <property type="entry name" value="TPP_enz"/>
</dbReference>
<dbReference type="SUPFAM" id="SSF52467">
    <property type="entry name" value="DHS-like NAD/FAD-binding domain"/>
    <property type="match status" value="1"/>
</dbReference>
<evidence type="ECO:0000259" key="4">
    <source>
        <dbReference type="Pfam" id="PF00205"/>
    </source>
</evidence>
<evidence type="ECO:0000256" key="1">
    <source>
        <dbReference type="ARBA" id="ARBA00007812"/>
    </source>
</evidence>
<proteinExistence type="inferred from homology"/>
<organism evidence="7 8">
    <name type="scientific">Hartmannibacter diazotrophicus</name>
    <dbReference type="NCBI Taxonomy" id="1482074"/>
    <lineage>
        <taxon>Bacteria</taxon>
        <taxon>Pseudomonadati</taxon>
        <taxon>Pseudomonadota</taxon>
        <taxon>Alphaproteobacteria</taxon>
        <taxon>Hyphomicrobiales</taxon>
        <taxon>Pleomorphomonadaceae</taxon>
        <taxon>Hartmannibacter</taxon>
    </lineage>
</organism>
<protein>
    <submittedName>
        <fullName evidence="7">Acetolactate synthase isozyme 3 large subunit</fullName>
        <ecNumber evidence="7">2.2.1.6</ecNumber>
    </submittedName>
</protein>
<dbReference type="GO" id="GO:0050660">
    <property type="term" value="F:flavin adenine dinucleotide binding"/>
    <property type="evidence" value="ECO:0007669"/>
    <property type="project" value="TreeGrafter"/>
</dbReference>
<dbReference type="EC" id="2.2.1.6" evidence="7"/>
<keyword evidence="2 3" id="KW-0786">Thiamine pyrophosphate</keyword>
<dbReference type="Pfam" id="PF00205">
    <property type="entry name" value="TPP_enzyme_M"/>
    <property type="match status" value="1"/>
</dbReference>
<dbReference type="InterPro" id="IPR012000">
    <property type="entry name" value="Thiamin_PyroP_enz_cen_dom"/>
</dbReference>
<gene>
    <name evidence="7" type="primary">ilvI1</name>
    <name evidence="7" type="ORF">HDIA_0019</name>
</gene>
<evidence type="ECO:0000256" key="2">
    <source>
        <dbReference type="ARBA" id="ARBA00023052"/>
    </source>
</evidence>
<evidence type="ECO:0000259" key="5">
    <source>
        <dbReference type="Pfam" id="PF02775"/>
    </source>
</evidence>
<dbReference type="KEGG" id="hdi:HDIA_0019"/>
<feature type="domain" description="Thiamine pyrophosphate enzyme central" evidence="4">
    <location>
        <begin position="214"/>
        <end position="342"/>
    </location>
</feature>
<name>A0A2C9CZX3_9HYPH</name>
<dbReference type="SUPFAM" id="SSF52518">
    <property type="entry name" value="Thiamin diphosphate-binding fold (THDP-binding)"/>
    <property type="match status" value="2"/>
</dbReference>
<dbReference type="Gene3D" id="3.40.50.1220">
    <property type="entry name" value="TPP-binding domain"/>
    <property type="match status" value="1"/>
</dbReference>
<dbReference type="InterPro" id="IPR011766">
    <property type="entry name" value="TPP_enzyme_TPP-bd"/>
</dbReference>
<comment type="similarity">
    <text evidence="1 3">Belongs to the TPP enzyme family.</text>
</comment>
<dbReference type="CDD" id="cd07035">
    <property type="entry name" value="TPP_PYR_POX_like"/>
    <property type="match status" value="1"/>
</dbReference>
<evidence type="ECO:0000259" key="6">
    <source>
        <dbReference type="Pfam" id="PF02776"/>
    </source>
</evidence>
<dbReference type="GO" id="GO:0005948">
    <property type="term" value="C:acetolactate synthase complex"/>
    <property type="evidence" value="ECO:0007669"/>
    <property type="project" value="TreeGrafter"/>
</dbReference>
<dbReference type="GO" id="GO:0000287">
    <property type="term" value="F:magnesium ion binding"/>
    <property type="evidence" value="ECO:0007669"/>
    <property type="project" value="InterPro"/>
</dbReference>
<dbReference type="InterPro" id="IPR029061">
    <property type="entry name" value="THDP-binding"/>
</dbReference>
<dbReference type="Proteomes" id="UP000223606">
    <property type="component" value="Chromosome 1"/>
</dbReference>
<dbReference type="PANTHER" id="PTHR18968">
    <property type="entry name" value="THIAMINE PYROPHOSPHATE ENZYMES"/>
    <property type="match status" value="1"/>
</dbReference>
<dbReference type="Pfam" id="PF02775">
    <property type="entry name" value="TPP_enzyme_C"/>
    <property type="match status" value="1"/>
</dbReference>
<evidence type="ECO:0000313" key="7">
    <source>
        <dbReference type="EMBL" id="SON53560.1"/>
    </source>
</evidence>
<dbReference type="AlphaFoldDB" id="A0A2C9CZX3"/>
<accession>A0A2C9CZX3</accession>
<dbReference type="GO" id="GO:0030976">
    <property type="term" value="F:thiamine pyrophosphate binding"/>
    <property type="evidence" value="ECO:0007669"/>
    <property type="project" value="InterPro"/>
</dbReference>
<dbReference type="InterPro" id="IPR029035">
    <property type="entry name" value="DHS-like_NAD/FAD-binding_dom"/>
</dbReference>
<evidence type="ECO:0000313" key="8">
    <source>
        <dbReference type="Proteomes" id="UP000223606"/>
    </source>
</evidence>
<dbReference type="Pfam" id="PF02776">
    <property type="entry name" value="TPP_enzyme_N"/>
    <property type="match status" value="1"/>
</dbReference>
<keyword evidence="7" id="KW-0808">Transferase</keyword>
<dbReference type="GO" id="GO:0003984">
    <property type="term" value="F:acetolactate synthase activity"/>
    <property type="evidence" value="ECO:0007669"/>
    <property type="project" value="UniProtKB-EC"/>
</dbReference>